<name>A0A1V6Q8B4_9EURO</name>
<dbReference type="EMBL" id="MDYN01000010">
    <property type="protein sequence ID" value="OQD85227.1"/>
    <property type="molecule type" value="Genomic_DNA"/>
</dbReference>
<dbReference type="InterPro" id="IPR013087">
    <property type="entry name" value="Znf_C2H2_type"/>
</dbReference>
<evidence type="ECO:0000313" key="3">
    <source>
        <dbReference type="EMBL" id="OQD85227.1"/>
    </source>
</evidence>
<dbReference type="SMART" id="SM00355">
    <property type="entry name" value="ZnF_C2H2"/>
    <property type="match status" value="3"/>
</dbReference>
<gene>
    <name evidence="3" type="ORF">PENANT_c010G07165</name>
</gene>
<evidence type="ECO:0000313" key="4">
    <source>
        <dbReference type="Proteomes" id="UP000191672"/>
    </source>
</evidence>
<comment type="caution">
    <text evidence="3">The sequence shown here is derived from an EMBL/GenBank/DDBJ whole genome shotgun (WGS) entry which is preliminary data.</text>
</comment>
<feature type="region of interest" description="Disordered" evidence="1">
    <location>
        <begin position="116"/>
        <end position="154"/>
    </location>
</feature>
<dbReference type="AlphaFoldDB" id="A0A1V6Q8B4"/>
<feature type="compositionally biased region" description="Basic residues" evidence="1">
    <location>
        <begin position="288"/>
        <end position="301"/>
    </location>
</feature>
<dbReference type="PROSITE" id="PS00028">
    <property type="entry name" value="ZINC_FINGER_C2H2_1"/>
    <property type="match status" value="1"/>
</dbReference>
<feature type="compositionally biased region" description="Low complexity" evidence="1">
    <location>
        <begin position="253"/>
        <end position="286"/>
    </location>
</feature>
<organism evidence="3 4">
    <name type="scientific">Penicillium antarcticum</name>
    <dbReference type="NCBI Taxonomy" id="416450"/>
    <lineage>
        <taxon>Eukaryota</taxon>
        <taxon>Fungi</taxon>
        <taxon>Dikarya</taxon>
        <taxon>Ascomycota</taxon>
        <taxon>Pezizomycotina</taxon>
        <taxon>Eurotiomycetes</taxon>
        <taxon>Eurotiomycetidae</taxon>
        <taxon>Eurotiales</taxon>
        <taxon>Aspergillaceae</taxon>
        <taxon>Penicillium</taxon>
    </lineage>
</organism>
<accession>A0A1V6Q8B4</accession>
<evidence type="ECO:0000256" key="1">
    <source>
        <dbReference type="SAM" id="MobiDB-lite"/>
    </source>
</evidence>
<feature type="region of interest" description="Disordered" evidence="1">
    <location>
        <begin position="169"/>
        <end position="203"/>
    </location>
</feature>
<sequence>MDSRQYPQDNSDEPQAAHIAESFAAPEGNEILFALFSSVCHTGSYAANQNIASGEIGPDSPFSTSALSHVVTRSSEADCSTANHERFPLEANEQLHASQLSGPLLGHEPSLYPAFPLPIAPVSDGNNGKEIGSPRPRSNPQWPTSQYVPQPDQQRHALLRRRSRYHIRETDRGASPVFIPPNANPAHPLERWKESPPEGEAASLSAIRNALQNPSIYSTGYKEQQDHDSWYSTSNPGVAEQFRNCRATTSRPASITSAETAASASSRRSDKSGVSSSSRSQHQSTAGVKRHKAREGKKKRTTSAPAPRIFCCTFCCDKFKSKYDWMRHEKSLHLNLETWICAPHGGCMILQSTGRVHCAYCNQLDPSADHLEQHDYSACKRQNRIFKRKDHLIQHLRLAHRLETMPLIDDWKRVITDFPSRCGFCSGRMSTWNERADHLTFHFREGRNMAHWKGDHEFPPEIAAQVTHSVPPYLLDFEARSFVPFSATNRAVTDHLSQMMTRATFSEAEDSQHVSPEVAEVDPELVQEPGSQLDSYTEVLTRHLSHYAQQNMRLGVIPSDEMFQLEARRLLFDSEDSWNQTMADNPEWLAKFRNSRYNDSLPHTPDEFVNDFLLDH</sequence>
<dbReference type="Proteomes" id="UP000191672">
    <property type="component" value="Unassembled WGS sequence"/>
</dbReference>
<protein>
    <recommendedName>
        <fullName evidence="2">C2H2-type domain-containing protein</fullName>
    </recommendedName>
</protein>
<evidence type="ECO:0000259" key="2">
    <source>
        <dbReference type="PROSITE" id="PS00028"/>
    </source>
</evidence>
<proteinExistence type="predicted"/>
<feature type="region of interest" description="Disordered" evidence="1">
    <location>
        <begin position="246"/>
        <end position="301"/>
    </location>
</feature>
<dbReference type="STRING" id="416450.A0A1V6Q8B4"/>
<reference evidence="4" key="1">
    <citation type="journal article" date="2017" name="Nat. Microbiol.">
        <title>Global analysis of biosynthetic gene clusters reveals vast potential of secondary metabolite production in Penicillium species.</title>
        <authorList>
            <person name="Nielsen J.C."/>
            <person name="Grijseels S."/>
            <person name="Prigent S."/>
            <person name="Ji B."/>
            <person name="Dainat J."/>
            <person name="Nielsen K.F."/>
            <person name="Frisvad J.C."/>
            <person name="Workman M."/>
            <person name="Nielsen J."/>
        </authorList>
    </citation>
    <scope>NUCLEOTIDE SEQUENCE [LARGE SCALE GENOMIC DNA]</scope>
    <source>
        <strain evidence="4">IBT 31811</strain>
    </source>
</reference>
<feature type="domain" description="C2H2-type" evidence="2">
    <location>
        <begin position="311"/>
        <end position="333"/>
    </location>
</feature>
<keyword evidence="4" id="KW-1185">Reference proteome</keyword>
<feature type="compositionally biased region" description="Polar residues" evidence="1">
    <location>
        <begin position="136"/>
        <end position="152"/>
    </location>
</feature>